<dbReference type="AlphaFoldDB" id="A0AA89B387"/>
<comment type="caution">
    <text evidence="3">The sequence shown here is derived from an EMBL/GenBank/DDBJ whole genome shotgun (WGS) entry which is preliminary data.</text>
</comment>
<dbReference type="Pfam" id="PF08284">
    <property type="entry name" value="RVP_2"/>
    <property type="match status" value="1"/>
</dbReference>
<feature type="region of interest" description="Disordered" evidence="1">
    <location>
        <begin position="16"/>
        <end position="36"/>
    </location>
</feature>
<protein>
    <recommendedName>
        <fullName evidence="2">Retrotransposon gag domain-containing protein</fullName>
    </recommendedName>
</protein>
<dbReference type="Gene3D" id="2.40.70.10">
    <property type="entry name" value="Acid Proteases"/>
    <property type="match status" value="1"/>
</dbReference>
<dbReference type="Pfam" id="PF03732">
    <property type="entry name" value="Retrotrans_gag"/>
    <property type="match status" value="1"/>
</dbReference>
<evidence type="ECO:0000313" key="3">
    <source>
        <dbReference type="EMBL" id="KAK3027809.1"/>
    </source>
</evidence>
<reference evidence="3" key="1">
    <citation type="submission" date="2022-12" db="EMBL/GenBank/DDBJ databases">
        <title>Draft genome assemblies for two species of Escallonia (Escalloniales).</title>
        <authorList>
            <person name="Chanderbali A."/>
            <person name="Dervinis C."/>
            <person name="Anghel I."/>
            <person name="Soltis D."/>
            <person name="Soltis P."/>
            <person name="Zapata F."/>
        </authorList>
    </citation>
    <scope>NUCLEOTIDE SEQUENCE</scope>
    <source>
        <strain evidence="3">UCBG64.0493</strain>
        <tissue evidence="3">Leaf</tissue>
    </source>
</reference>
<evidence type="ECO:0000259" key="2">
    <source>
        <dbReference type="Pfam" id="PF03732"/>
    </source>
</evidence>
<feature type="domain" description="Retrotransposon gag" evidence="2">
    <location>
        <begin position="100"/>
        <end position="164"/>
    </location>
</feature>
<dbReference type="Proteomes" id="UP001188597">
    <property type="component" value="Unassembled WGS sequence"/>
</dbReference>
<evidence type="ECO:0000313" key="4">
    <source>
        <dbReference type="Proteomes" id="UP001188597"/>
    </source>
</evidence>
<name>A0AA89B387_9ASTE</name>
<evidence type="ECO:0000256" key="1">
    <source>
        <dbReference type="SAM" id="MobiDB-lite"/>
    </source>
</evidence>
<sequence>MFAEELDDLIEERVAHSPSGRCNSARTSRGKSRSSKKIIRWSERGEAGMYRGAAKVKEMPKSRSYDGAREARQVDNFFWHLKRYFEALNIDDYEEKVQTMVMYLTDTTALWWRRRYMDGYDVKMWEKFKPELQRQFYSESVEDMMMINLLRLRQKGSIRESWKTSSNVRGRDLQGTSVPKIGETIGQRVASPRQPMMSGVGTKDVAGIIKGRKNMREVATRVTLMTTRLVGGPEEDASTVQTQEVLVDTKAIHNFMIPRVADWLGLKLTKDGSWFTVMNAKEQLTKGVIKNVDLRIDGWTGKADFNIIDMDELGVVLWMDFMENLSATLNPYCEVMTGKEGQPEWMIPLVSKDAAHARKRIIVLQLDKGSTLCYGEWQMGSRTYVVDMLKKTVTTEEFKHCLSLIHLLSC</sequence>
<keyword evidence="4" id="KW-1185">Reference proteome</keyword>
<accession>A0AA89B387</accession>
<gene>
    <name evidence="3" type="ORF">RJ639_041977</name>
</gene>
<dbReference type="InterPro" id="IPR005162">
    <property type="entry name" value="Retrotrans_gag_dom"/>
</dbReference>
<dbReference type="EMBL" id="JAVXUP010000441">
    <property type="protein sequence ID" value="KAK3027809.1"/>
    <property type="molecule type" value="Genomic_DNA"/>
</dbReference>
<dbReference type="InterPro" id="IPR021109">
    <property type="entry name" value="Peptidase_aspartic_dom_sf"/>
</dbReference>
<proteinExistence type="predicted"/>
<dbReference type="CDD" id="cd00303">
    <property type="entry name" value="retropepsin_like"/>
    <property type="match status" value="1"/>
</dbReference>
<organism evidence="3 4">
    <name type="scientific">Escallonia herrerae</name>
    <dbReference type="NCBI Taxonomy" id="1293975"/>
    <lineage>
        <taxon>Eukaryota</taxon>
        <taxon>Viridiplantae</taxon>
        <taxon>Streptophyta</taxon>
        <taxon>Embryophyta</taxon>
        <taxon>Tracheophyta</taxon>
        <taxon>Spermatophyta</taxon>
        <taxon>Magnoliopsida</taxon>
        <taxon>eudicotyledons</taxon>
        <taxon>Gunneridae</taxon>
        <taxon>Pentapetalae</taxon>
        <taxon>asterids</taxon>
        <taxon>campanulids</taxon>
        <taxon>Escalloniales</taxon>
        <taxon>Escalloniaceae</taxon>
        <taxon>Escallonia</taxon>
    </lineage>
</organism>